<evidence type="ECO:0000313" key="3">
    <source>
        <dbReference type="Proteomes" id="UP000657918"/>
    </source>
</evidence>
<reference evidence="2 3" key="1">
    <citation type="submission" date="2020-10" db="EMBL/GenBank/DDBJ databases">
        <title>Plant Genome Project.</title>
        <authorList>
            <person name="Zhang R.-G."/>
        </authorList>
    </citation>
    <scope>NUCLEOTIDE SEQUENCE [LARGE SCALE GENOMIC DNA]</scope>
    <source>
        <strain evidence="2">FAFU-HL-1</strain>
        <tissue evidence="2">Leaf</tissue>
    </source>
</reference>
<feature type="coiled-coil region" evidence="1">
    <location>
        <begin position="879"/>
        <end position="913"/>
    </location>
</feature>
<comment type="caution">
    <text evidence="2">The sequence shown here is derived from an EMBL/GenBank/DDBJ whole genome shotgun (WGS) entry which is preliminary data.</text>
</comment>
<dbReference type="Proteomes" id="UP000657918">
    <property type="component" value="Unassembled WGS sequence"/>
</dbReference>
<dbReference type="InterPro" id="IPR004320">
    <property type="entry name" value="BPS1_pln"/>
</dbReference>
<dbReference type="OrthoDB" id="1701699at2759"/>
<dbReference type="EMBL" id="JADGMS010000005">
    <property type="protein sequence ID" value="KAF9683215.1"/>
    <property type="molecule type" value="Genomic_DNA"/>
</dbReference>
<proteinExistence type="predicted"/>
<gene>
    <name evidence="2" type="ORF">SADUNF_Sadunf05G0189500</name>
</gene>
<protein>
    <submittedName>
        <fullName evidence="2">Uncharacterized protein</fullName>
    </submittedName>
</protein>
<dbReference type="Pfam" id="PF03087">
    <property type="entry name" value="BPS1"/>
    <property type="match status" value="4"/>
</dbReference>
<name>A0A835K962_9ROSI</name>
<dbReference type="PANTHER" id="PTHR33070">
    <property type="entry name" value="OS06G0725500 PROTEIN"/>
    <property type="match status" value="1"/>
</dbReference>
<evidence type="ECO:0000313" key="2">
    <source>
        <dbReference type="EMBL" id="KAF9683215.1"/>
    </source>
</evidence>
<dbReference type="AlphaFoldDB" id="A0A835K962"/>
<dbReference type="GO" id="GO:0048364">
    <property type="term" value="P:root development"/>
    <property type="evidence" value="ECO:0007669"/>
    <property type="project" value="InterPro"/>
</dbReference>
<dbReference type="GO" id="GO:0048367">
    <property type="term" value="P:shoot system development"/>
    <property type="evidence" value="ECO:0007669"/>
    <property type="project" value="InterPro"/>
</dbReference>
<evidence type="ECO:0000256" key="1">
    <source>
        <dbReference type="SAM" id="Coils"/>
    </source>
</evidence>
<accession>A0A835K962</accession>
<keyword evidence="1" id="KW-0175">Coiled coil</keyword>
<sequence>MISRKRLNKDSNLFAAVCILKEVEEISLLVFESILSFICRPKARTAGWCVVSKLVQSRRVSCEGPGDANEVEKMDARLIALIGKKSSHVEVQNVLMGLQDFKCSIQEVEEELECVFRRLLKVRMAACHIRSISLPSRSHPLNVSVEDQLDRLRSSLTTSTSAYHKLSGLKALYECVEDFLQLPLTQQTLSNEHRKERGEEVLNGSLLLLDMCSTTRDVFSSMKECLQELESSLRRRKGGESGFSSEVEAYMMSRKKLDRTIRRCLKNLKSTEKKIASAVDSVSLLGEVKEISLEIFQSFLSFVSQTKARSRPHGWPVVSKLFQSKRVSCEAEARELEKIDAELLLLKSSKDISPVQVQNVLKGLVALESDIQEAEEELEAAYRKLLKTRDKMAACHVRSISLPSRSHPLNVSVEDQLDRLRSSLTTSTSAYHKLSGLKALYECVEDFLQLPLTQQTLSNEHQKERGEEVLNGSLLLLDMCSTTRDVFSSMKGCLQELESSLRRRKGGESGFSSEVEAYTMSRKKLDRTIRRCFKNLKSTEKNIASEVDAVSMLREVRETSLEIFQSLLSFVSQTKTRSSSHGWPVVSKLFQSKRVSCEAEASELEKIDAELLLLKSRKDISPVQVQNVLKGLVALESDIQEAEEELEAAYRKLLKTRMAACHVRSISLPSRSHPLNVSVEDQLDRLRSSLTTSTSAYHKLSGLKALYECVEDFLQLPLTQQALSNEHRKERGEEVLNGSLLLLDMDACRNLNHLSGEEKVENLDSQVKLKLIRCPGKKLDRTIRRCVKNLKSTEKNIASEVDAVSMLREVRETSLEIFQSLLSFVSQTKTRSSSHGWSVVSKLFQSKRVSCEAEASEMEKIDAELLLLKSSKDISPVQVQNVLKGLVALESDIQEAEEELEAAYRKLLKTRVTILNILSQ</sequence>
<dbReference type="PANTHER" id="PTHR33070:SF115">
    <property type="entry name" value="T23E18.15"/>
    <property type="match status" value="1"/>
</dbReference>
<feature type="coiled-coil region" evidence="1">
    <location>
        <begin position="357"/>
        <end position="391"/>
    </location>
</feature>
<feature type="coiled-coil region" evidence="1">
    <location>
        <begin position="625"/>
        <end position="659"/>
    </location>
</feature>
<keyword evidence="3" id="KW-1185">Reference proteome</keyword>
<organism evidence="2 3">
    <name type="scientific">Salix dunnii</name>
    <dbReference type="NCBI Taxonomy" id="1413687"/>
    <lineage>
        <taxon>Eukaryota</taxon>
        <taxon>Viridiplantae</taxon>
        <taxon>Streptophyta</taxon>
        <taxon>Embryophyta</taxon>
        <taxon>Tracheophyta</taxon>
        <taxon>Spermatophyta</taxon>
        <taxon>Magnoliopsida</taxon>
        <taxon>eudicotyledons</taxon>
        <taxon>Gunneridae</taxon>
        <taxon>Pentapetalae</taxon>
        <taxon>rosids</taxon>
        <taxon>fabids</taxon>
        <taxon>Malpighiales</taxon>
        <taxon>Salicaceae</taxon>
        <taxon>Saliceae</taxon>
        <taxon>Salix</taxon>
    </lineage>
</organism>